<dbReference type="Proteomes" id="UP001218218">
    <property type="component" value="Unassembled WGS sequence"/>
</dbReference>
<comment type="caution">
    <text evidence="2">The sequence shown here is derived from an EMBL/GenBank/DDBJ whole genome shotgun (WGS) entry which is preliminary data.</text>
</comment>
<evidence type="ECO:0000313" key="3">
    <source>
        <dbReference type="Proteomes" id="UP001218218"/>
    </source>
</evidence>
<feature type="compositionally biased region" description="Basic and acidic residues" evidence="1">
    <location>
        <begin position="412"/>
        <end position="423"/>
    </location>
</feature>
<protein>
    <recommendedName>
        <fullName evidence="4">Arrestin-like N-terminal domain-containing protein</fullName>
    </recommendedName>
</protein>
<accession>A0AAD7EN52</accession>
<reference evidence="2" key="1">
    <citation type="submission" date="2023-03" db="EMBL/GenBank/DDBJ databases">
        <title>Massive genome expansion in bonnet fungi (Mycena s.s.) driven by repeated elements and novel gene families across ecological guilds.</title>
        <authorList>
            <consortium name="Lawrence Berkeley National Laboratory"/>
            <person name="Harder C.B."/>
            <person name="Miyauchi S."/>
            <person name="Viragh M."/>
            <person name="Kuo A."/>
            <person name="Thoen E."/>
            <person name="Andreopoulos B."/>
            <person name="Lu D."/>
            <person name="Skrede I."/>
            <person name="Drula E."/>
            <person name="Henrissat B."/>
            <person name="Morin E."/>
            <person name="Kohler A."/>
            <person name="Barry K."/>
            <person name="LaButti K."/>
            <person name="Morin E."/>
            <person name="Salamov A."/>
            <person name="Lipzen A."/>
            <person name="Mereny Z."/>
            <person name="Hegedus B."/>
            <person name="Baldrian P."/>
            <person name="Stursova M."/>
            <person name="Weitz H."/>
            <person name="Taylor A."/>
            <person name="Grigoriev I.V."/>
            <person name="Nagy L.G."/>
            <person name="Martin F."/>
            <person name="Kauserud H."/>
        </authorList>
    </citation>
    <scope>NUCLEOTIDE SEQUENCE</scope>
    <source>
        <strain evidence="2">CBHHK002</strain>
    </source>
</reference>
<organism evidence="2 3">
    <name type="scientific">Mycena albidolilacea</name>
    <dbReference type="NCBI Taxonomy" id="1033008"/>
    <lineage>
        <taxon>Eukaryota</taxon>
        <taxon>Fungi</taxon>
        <taxon>Dikarya</taxon>
        <taxon>Basidiomycota</taxon>
        <taxon>Agaricomycotina</taxon>
        <taxon>Agaricomycetes</taxon>
        <taxon>Agaricomycetidae</taxon>
        <taxon>Agaricales</taxon>
        <taxon>Marasmiineae</taxon>
        <taxon>Mycenaceae</taxon>
        <taxon>Mycena</taxon>
    </lineage>
</organism>
<dbReference type="EMBL" id="JARIHO010000025">
    <property type="protein sequence ID" value="KAJ7342561.1"/>
    <property type="molecule type" value="Genomic_DNA"/>
</dbReference>
<keyword evidence="3" id="KW-1185">Reference proteome</keyword>
<sequence>MPGTDLASPVPQFTQATAGVLHARNEGEKPWLGLVVYSHARPEFAMPMYHNAAKVTGEVRLALDKPVKIASIDVWVTVASDSVLDIFKPAMVAMTANVWNRQKGHPTAPSPGGHPLKGKFPKGTFVFPFEFPELPTDTLVKHPSETKRRFPLACLTPLAIAEPGPRPSPSSQFRRTTASYYIAKVCGFSGNIKYTVGVNLVFEGLGAIDDEFDMEFQYLPLCKPLPRVKTPFPYIPTREDWPFNREVVGGGRLGEEMIEVEGILTYTLLQLGVQEPAVYTAGQMLDFSLLLWSTNPLALEALGQPAAIEVGFYKSDMFALDVMTPRTSTRKNRYLTKLAAGRMWRTDDGRPADDEPVPEIQMVNLPAPPPPGAGPKASPAAVGSHRVKGASSSRMKEVWVEADEDENGKATFDSEKSVSDSPKHNSGTQLRDRDLQSASHQLNEKSKVEDTTFDDDSQTLSGTERAPSPTPSLEDIDLGADGAPTDQFVRMDGEYVMHLIITHPQYAHISPNATGLLAEFPVCHLPPGRDTSGAGTAQNLSALPITGTALPVGPDTVRAPILYMLQLFCERQPYRMAILSRPAAKDAFMYTKLQNIFGQPDTHDQEPNNPNEAVLCRTL</sequence>
<gene>
    <name evidence="2" type="ORF">DFH08DRAFT_811645</name>
</gene>
<evidence type="ECO:0000313" key="2">
    <source>
        <dbReference type="EMBL" id="KAJ7342561.1"/>
    </source>
</evidence>
<name>A0AAD7EN52_9AGAR</name>
<feature type="region of interest" description="Disordered" evidence="1">
    <location>
        <begin position="345"/>
        <end position="484"/>
    </location>
</feature>
<proteinExistence type="predicted"/>
<evidence type="ECO:0000256" key="1">
    <source>
        <dbReference type="SAM" id="MobiDB-lite"/>
    </source>
</evidence>
<dbReference type="AlphaFoldDB" id="A0AAD7EN52"/>
<feature type="region of interest" description="Disordered" evidence="1">
    <location>
        <begin position="599"/>
        <end position="619"/>
    </location>
</feature>
<evidence type="ECO:0008006" key="4">
    <source>
        <dbReference type="Google" id="ProtNLM"/>
    </source>
</evidence>